<evidence type="ECO:0000256" key="10">
    <source>
        <dbReference type="SAM" id="MobiDB-lite"/>
    </source>
</evidence>
<keyword evidence="8" id="KW-0539">Nucleus</keyword>
<feature type="region of interest" description="Disordered" evidence="10">
    <location>
        <begin position="87"/>
        <end position="110"/>
    </location>
</feature>
<evidence type="ECO:0000256" key="1">
    <source>
        <dbReference type="ARBA" id="ARBA00004123"/>
    </source>
</evidence>
<evidence type="ECO:0000256" key="8">
    <source>
        <dbReference type="ARBA" id="ARBA00023242"/>
    </source>
</evidence>
<dbReference type="PROSITE" id="PS00028">
    <property type="entry name" value="ZINC_FINGER_C2H2_1"/>
    <property type="match status" value="1"/>
</dbReference>
<proteinExistence type="predicted"/>
<evidence type="ECO:0000256" key="6">
    <source>
        <dbReference type="ARBA" id="ARBA00023015"/>
    </source>
</evidence>
<dbReference type="InterPro" id="IPR036236">
    <property type="entry name" value="Znf_C2H2_sf"/>
</dbReference>
<dbReference type="PROSITE" id="PS50157">
    <property type="entry name" value="ZINC_FINGER_C2H2_2"/>
    <property type="match status" value="2"/>
</dbReference>
<keyword evidence="13" id="KW-1185">Reference proteome</keyword>
<name>A0AAD7VBC0_9FUNG</name>
<evidence type="ECO:0000256" key="3">
    <source>
        <dbReference type="ARBA" id="ARBA00022737"/>
    </source>
</evidence>
<keyword evidence="6" id="KW-0805">Transcription regulation</keyword>
<reference evidence="12 13" key="1">
    <citation type="submission" date="2023-03" db="EMBL/GenBank/DDBJ databases">
        <title>Genome sequence of Lichtheimia ornata CBS 291.66.</title>
        <authorList>
            <person name="Mohabir J.T."/>
            <person name="Shea T.P."/>
            <person name="Kurbessoian T."/>
            <person name="Berby B."/>
            <person name="Fontaine J."/>
            <person name="Livny J."/>
            <person name="Gnirke A."/>
            <person name="Stajich J.E."/>
            <person name="Cuomo C.A."/>
        </authorList>
    </citation>
    <scope>NUCLEOTIDE SEQUENCE [LARGE SCALE GENOMIC DNA]</scope>
    <source>
        <strain evidence="12">CBS 291.66</strain>
    </source>
</reference>
<dbReference type="Pfam" id="PF00096">
    <property type="entry name" value="zf-C2H2"/>
    <property type="match status" value="2"/>
</dbReference>
<keyword evidence="2" id="KW-0479">Metal-binding</keyword>
<feature type="region of interest" description="Disordered" evidence="10">
    <location>
        <begin position="129"/>
        <end position="185"/>
    </location>
</feature>
<feature type="compositionally biased region" description="Low complexity" evidence="10">
    <location>
        <begin position="148"/>
        <end position="162"/>
    </location>
</feature>
<dbReference type="PANTHER" id="PTHR47428:SF2">
    <property type="entry name" value="ZINC FINGER PROTEIN RSV1"/>
    <property type="match status" value="1"/>
</dbReference>
<dbReference type="RefSeq" id="XP_058347430.1">
    <property type="nucleotide sequence ID" value="XM_058481573.1"/>
</dbReference>
<accession>A0AAD7VBC0</accession>
<evidence type="ECO:0000256" key="2">
    <source>
        <dbReference type="ARBA" id="ARBA00022723"/>
    </source>
</evidence>
<evidence type="ECO:0000313" key="12">
    <source>
        <dbReference type="EMBL" id="KAJ8662517.1"/>
    </source>
</evidence>
<evidence type="ECO:0000256" key="9">
    <source>
        <dbReference type="PROSITE-ProRule" id="PRU00042"/>
    </source>
</evidence>
<dbReference type="GO" id="GO:0000978">
    <property type="term" value="F:RNA polymerase II cis-regulatory region sequence-specific DNA binding"/>
    <property type="evidence" value="ECO:0007669"/>
    <property type="project" value="TreeGrafter"/>
</dbReference>
<sequence length="250" mass="27558">MPPVKQKTTLPTFTSVIERKRKLFQCTGFGDCNMVFTRSEHLARHIRKHTGEKPFKCVVPGCNRMFSRFDNMKQHTQTHQRNAQFDYATTPSSQQQQQQQQSTSSVPRVDTSVNAAAVEGTYNCGGLMSPVSLGSPEQSQLSDMWGETASSSASSTTSAAASPKHQGQDVSPSLQRKASVPQPRRLPVADLCNHESSSSPSSEIVHLTMDELEALEALAQFRGAPLYHDSLRHLANVASHQYPTTYASYD</sequence>
<comment type="caution">
    <text evidence="12">The sequence shown here is derived from an EMBL/GenBank/DDBJ whole genome shotgun (WGS) entry which is preliminary data.</text>
</comment>
<feature type="domain" description="C2H2-type" evidence="11">
    <location>
        <begin position="55"/>
        <end position="84"/>
    </location>
</feature>
<dbReference type="GeneID" id="83208896"/>
<dbReference type="PANTHER" id="PTHR47428">
    <property type="entry name" value="REGULATORY PROTEIN MIG1-RELATED"/>
    <property type="match status" value="1"/>
</dbReference>
<organism evidence="12 13">
    <name type="scientific">Lichtheimia ornata</name>
    <dbReference type="NCBI Taxonomy" id="688661"/>
    <lineage>
        <taxon>Eukaryota</taxon>
        <taxon>Fungi</taxon>
        <taxon>Fungi incertae sedis</taxon>
        <taxon>Mucoromycota</taxon>
        <taxon>Mucoromycotina</taxon>
        <taxon>Mucoromycetes</taxon>
        <taxon>Mucorales</taxon>
        <taxon>Lichtheimiaceae</taxon>
        <taxon>Lichtheimia</taxon>
    </lineage>
</organism>
<keyword evidence="4 9" id="KW-0863">Zinc-finger</keyword>
<feature type="domain" description="C2H2-type" evidence="11">
    <location>
        <begin position="24"/>
        <end position="54"/>
    </location>
</feature>
<dbReference type="InterPro" id="IPR051007">
    <property type="entry name" value="creA/MIG_C2H2-ZnF"/>
</dbReference>
<evidence type="ECO:0000256" key="5">
    <source>
        <dbReference type="ARBA" id="ARBA00022833"/>
    </source>
</evidence>
<gene>
    <name evidence="12" type="ORF">O0I10_001478</name>
</gene>
<dbReference type="GO" id="GO:0005737">
    <property type="term" value="C:cytoplasm"/>
    <property type="evidence" value="ECO:0007669"/>
    <property type="project" value="TreeGrafter"/>
</dbReference>
<protein>
    <recommendedName>
        <fullName evidence="11">C2H2-type domain-containing protein</fullName>
    </recommendedName>
</protein>
<dbReference type="SMART" id="SM00355">
    <property type="entry name" value="ZnF_C2H2"/>
    <property type="match status" value="2"/>
</dbReference>
<dbReference type="GO" id="GO:0008270">
    <property type="term" value="F:zinc ion binding"/>
    <property type="evidence" value="ECO:0007669"/>
    <property type="project" value="UniProtKB-KW"/>
</dbReference>
<dbReference type="Proteomes" id="UP001234581">
    <property type="component" value="Unassembled WGS sequence"/>
</dbReference>
<dbReference type="GO" id="GO:0000433">
    <property type="term" value="P:carbon catabolite repression of transcription from RNA polymerase II promoter by glucose"/>
    <property type="evidence" value="ECO:0007669"/>
    <property type="project" value="TreeGrafter"/>
</dbReference>
<dbReference type="SUPFAM" id="SSF57667">
    <property type="entry name" value="beta-beta-alpha zinc fingers"/>
    <property type="match status" value="1"/>
</dbReference>
<dbReference type="Gene3D" id="3.30.160.60">
    <property type="entry name" value="Classic Zinc Finger"/>
    <property type="match status" value="2"/>
</dbReference>
<dbReference type="FunFam" id="3.30.160.60:FF:002343">
    <property type="entry name" value="Zinc finger protein 33A"/>
    <property type="match status" value="1"/>
</dbReference>
<feature type="compositionally biased region" description="Low complexity" evidence="10">
    <location>
        <begin position="92"/>
        <end position="105"/>
    </location>
</feature>
<evidence type="ECO:0000313" key="13">
    <source>
        <dbReference type="Proteomes" id="UP001234581"/>
    </source>
</evidence>
<keyword evidence="3" id="KW-0677">Repeat</keyword>
<keyword evidence="7" id="KW-0804">Transcription</keyword>
<dbReference type="EMBL" id="JARTCD010000004">
    <property type="protein sequence ID" value="KAJ8662517.1"/>
    <property type="molecule type" value="Genomic_DNA"/>
</dbReference>
<dbReference type="GO" id="GO:0005634">
    <property type="term" value="C:nucleus"/>
    <property type="evidence" value="ECO:0007669"/>
    <property type="project" value="UniProtKB-SubCell"/>
</dbReference>
<evidence type="ECO:0000256" key="4">
    <source>
        <dbReference type="ARBA" id="ARBA00022771"/>
    </source>
</evidence>
<keyword evidence="5" id="KW-0862">Zinc</keyword>
<evidence type="ECO:0000259" key="11">
    <source>
        <dbReference type="PROSITE" id="PS50157"/>
    </source>
</evidence>
<evidence type="ECO:0000256" key="7">
    <source>
        <dbReference type="ARBA" id="ARBA00023163"/>
    </source>
</evidence>
<dbReference type="InterPro" id="IPR013087">
    <property type="entry name" value="Znf_C2H2_type"/>
</dbReference>
<comment type="subcellular location">
    <subcellularLocation>
        <location evidence="1">Nucleus</location>
    </subcellularLocation>
</comment>
<dbReference type="AlphaFoldDB" id="A0AAD7VBC0"/>